<proteinExistence type="predicted"/>
<gene>
    <name evidence="1" type="ORF">P154DRAFT_577205</name>
</gene>
<name>A0A6A5WNV0_9PLEO</name>
<protein>
    <submittedName>
        <fullName evidence="1">Uncharacterized protein</fullName>
    </submittedName>
</protein>
<accession>A0A6A5WNV0</accession>
<sequence length="161" mass="18057">MPPLSPMDFVIITDTATQYIPVICKIPTLSVPNQTIQASMPKEIFTITELNAEAIPHILVEDLVIRLTNQILYNSKYNVKELQEIIFKLAESFSTLEDKKLSLGQTLCSSMGKFINGSTLVGMTNEHCVWIKWPNPHHIFMSWEDASDVLAAGNNEEAHPT</sequence>
<evidence type="ECO:0000313" key="1">
    <source>
        <dbReference type="EMBL" id="KAF1999276.1"/>
    </source>
</evidence>
<organism evidence="1 2">
    <name type="scientific">Amniculicola lignicola CBS 123094</name>
    <dbReference type="NCBI Taxonomy" id="1392246"/>
    <lineage>
        <taxon>Eukaryota</taxon>
        <taxon>Fungi</taxon>
        <taxon>Dikarya</taxon>
        <taxon>Ascomycota</taxon>
        <taxon>Pezizomycotina</taxon>
        <taxon>Dothideomycetes</taxon>
        <taxon>Pleosporomycetidae</taxon>
        <taxon>Pleosporales</taxon>
        <taxon>Amniculicolaceae</taxon>
        <taxon>Amniculicola</taxon>
    </lineage>
</organism>
<dbReference type="AlphaFoldDB" id="A0A6A5WNV0"/>
<evidence type="ECO:0000313" key="2">
    <source>
        <dbReference type="Proteomes" id="UP000799779"/>
    </source>
</evidence>
<reference evidence="1" key="1">
    <citation type="journal article" date="2020" name="Stud. Mycol.">
        <title>101 Dothideomycetes genomes: a test case for predicting lifestyles and emergence of pathogens.</title>
        <authorList>
            <person name="Haridas S."/>
            <person name="Albert R."/>
            <person name="Binder M."/>
            <person name="Bloem J."/>
            <person name="Labutti K."/>
            <person name="Salamov A."/>
            <person name="Andreopoulos B."/>
            <person name="Baker S."/>
            <person name="Barry K."/>
            <person name="Bills G."/>
            <person name="Bluhm B."/>
            <person name="Cannon C."/>
            <person name="Castanera R."/>
            <person name="Culley D."/>
            <person name="Daum C."/>
            <person name="Ezra D."/>
            <person name="Gonzalez J."/>
            <person name="Henrissat B."/>
            <person name="Kuo A."/>
            <person name="Liang C."/>
            <person name="Lipzen A."/>
            <person name="Lutzoni F."/>
            <person name="Magnuson J."/>
            <person name="Mondo S."/>
            <person name="Nolan M."/>
            <person name="Ohm R."/>
            <person name="Pangilinan J."/>
            <person name="Park H.-J."/>
            <person name="Ramirez L."/>
            <person name="Alfaro M."/>
            <person name="Sun H."/>
            <person name="Tritt A."/>
            <person name="Yoshinaga Y."/>
            <person name="Zwiers L.-H."/>
            <person name="Turgeon B."/>
            <person name="Goodwin S."/>
            <person name="Spatafora J."/>
            <person name="Crous P."/>
            <person name="Grigoriev I."/>
        </authorList>
    </citation>
    <scope>NUCLEOTIDE SEQUENCE</scope>
    <source>
        <strain evidence="1">CBS 123094</strain>
    </source>
</reference>
<keyword evidence="2" id="KW-1185">Reference proteome</keyword>
<dbReference type="Proteomes" id="UP000799779">
    <property type="component" value="Unassembled WGS sequence"/>
</dbReference>
<dbReference type="EMBL" id="ML977597">
    <property type="protein sequence ID" value="KAF1999276.1"/>
    <property type="molecule type" value="Genomic_DNA"/>
</dbReference>